<dbReference type="InterPro" id="IPR045107">
    <property type="entry name" value="SAC3/GANP/THP3"/>
</dbReference>
<keyword evidence="4" id="KW-1185">Reference proteome</keyword>
<proteinExistence type="predicted"/>
<dbReference type="Gene3D" id="1.25.40.990">
    <property type="match status" value="1"/>
</dbReference>
<dbReference type="AlphaFoldDB" id="A0A3N7H165"/>
<accession>A0A3N7H165</accession>
<feature type="compositionally biased region" description="Basic and acidic residues" evidence="1">
    <location>
        <begin position="63"/>
        <end position="72"/>
    </location>
</feature>
<feature type="compositionally biased region" description="Low complexity" evidence="1">
    <location>
        <begin position="78"/>
        <end position="90"/>
    </location>
</feature>
<feature type="region of interest" description="Disordered" evidence="1">
    <location>
        <begin position="132"/>
        <end position="349"/>
    </location>
</feature>
<feature type="compositionally biased region" description="Polar residues" evidence="1">
    <location>
        <begin position="284"/>
        <end position="307"/>
    </location>
</feature>
<name>A0A3N7H165_POPTR</name>
<organism evidence="3 4">
    <name type="scientific">Populus trichocarpa</name>
    <name type="common">Western balsam poplar</name>
    <name type="synonym">Populus balsamifera subsp. trichocarpa</name>
    <dbReference type="NCBI Taxonomy" id="3694"/>
    <lineage>
        <taxon>Eukaryota</taxon>
        <taxon>Viridiplantae</taxon>
        <taxon>Streptophyta</taxon>
        <taxon>Embryophyta</taxon>
        <taxon>Tracheophyta</taxon>
        <taxon>Spermatophyta</taxon>
        <taxon>Magnoliopsida</taxon>
        <taxon>eudicotyledons</taxon>
        <taxon>Gunneridae</taxon>
        <taxon>Pentapetalae</taxon>
        <taxon>rosids</taxon>
        <taxon>fabids</taxon>
        <taxon>Malpighiales</taxon>
        <taxon>Salicaceae</taxon>
        <taxon>Saliceae</taxon>
        <taxon>Populus</taxon>
    </lineage>
</organism>
<dbReference type="EMBL" id="CM009299">
    <property type="protein sequence ID" value="RQO96178.1"/>
    <property type="molecule type" value="Genomic_DNA"/>
</dbReference>
<feature type="compositionally biased region" description="Polar residues" evidence="1">
    <location>
        <begin position="91"/>
        <end position="101"/>
    </location>
</feature>
<evidence type="ECO:0000313" key="3">
    <source>
        <dbReference type="EMBL" id="RQO96178.1"/>
    </source>
</evidence>
<sequence length="1125" mass="126407">MSSGFGKKAGPTPSSLSESPFGPPQPPFPHFPPRGSEAVRSPPITYQDPFLATTPYQSTGIPRRPEAVERSRSPPSRPTTTPSYPSSEPSFNQFPPSRWVNEQGSLFNDASAVASFVASRNSGTIVTAKGARFQDLKRARSPPPHSIDEGIARNPTQNFIPSPSDFHAGSGNHSVPPRTRSPPLTFESNKTAKHASRPFGEGQQPTLPPSAWDDQPKLPGNYPDLLAHQDPSVLSYAGSHDSIHASKRTRSPPVSPATEVPHNNNLPVQKEYKRTSVSPPRLGSRSNAIFSTSNSQIPQRNFPSVNATVDAAPTKTTSFAMSKRTRSPPFSLSDKVSLENSYSTQDDAEREIQAKAKRLARFKAELSDDFENSRDAADQKISASGREQAVVGRQNFYCDHSIESAGDLSNSNISPEFDGSETPTIIVGLCPDMCPESERAERERKGDLDHYERLDGERNQTNKFLAVKKYNRMAERGANFIRPLPILQKTIDYLINLLDQPYNDNFLGMYNFLWDRMRAIRMDLRMQHIFSQESITMLEQMIRLHIIAMHELCKYKTGEGSIEGFDAHLNIEQMNKTSVDLFQMYDDHRKKGINVPTEKEFRGYYALLKLDKHPGYKVEPAELSLDLAKMTPEIRQTPEVLFARNVARACRTGNFIAFFRLARKASYLQACLMHAHFAKLRTQALASLHSGLQNNQGLPVGLIAKWLATEEVEKLLEYHGFAIREFEEPYMVKDGLFLNADKDYPIKCSNLVHMKKSKRIVDDVSPPSQRVPLPAEAAKEIQPLMIYKHETKAVPSAFVDAKSFASEIDEEIPDFEVVASPSIVAQVEPMIEEPIVNQTSQDDHQVASAYIFPWGESWAHSSPEALPAKLGVVEKPNHDTLFRVPPKRKMPSSMEEMSLPIMSRTGLLERSPSDKYGYNWENSTSQIVAINESRDEEPFDINQASENDEVMESNEDEEIAQAKLKLIIRLWRRRSLKRRELREQRQMAANAALSSLSLGPPIRQARDQSITATVFDINHVMKERYEKHEQSWSRLNVSDEIADVLIRRNPDAKCLCWKIILCSQINNQGDRLGQRSQVMQGAADSWVFSKLMPSVKDNDDGDLLISSPGLAIWRKWLPSQSVTCD</sequence>
<gene>
    <name evidence="3" type="ORF">POPTR_010G028200</name>
</gene>
<dbReference type="PROSITE" id="PS50250">
    <property type="entry name" value="PCI"/>
    <property type="match status" value="1"/>
</dbReference>
<dbReference type="Pfam" id="PF03399">
    <property type="entry name" value="SAC3_GANP"/>
    <property type="match status" value="1"/>
</dbReference>
<dbReference type="InterPro" id="IPR005062">
    <property type="entry name" value="SAC3/GANP/THP3_conserved"/>
</dbReference>
<dbReference type="Proteomes" id="UP000006729">
    <property type="component" value="Chromosome 10"/>
</dbReference>
<protein>
    <recommendedName>
        <fullName evidence="2">PCI domain-containing protein</fullName>
    </recommendedName>
</protein>
<feature type="region of interest" description="Disordered" evidence="1">
    <location>
        <begin position="1"/>
        <end position="101"/>
    </location>
</feature>
<evidence type="ECO:0000313" key="4">
    <source>
        <dbReference type="Proteomes" id="UP000006729"/>
    </source>
</evidence>
<dbReference type="PANTHER" id="PTHR12436:SF17">
    <property type="entry name" value="SAC3 FAMILY PROTEIN B"/>
    <property type="match status" value="1"/>
</dbReference>
<evidence type="ECO:0000259" key="2">
    <source>
        <dbReference type="PROSITE" id="PS50250"/>
    </source>
</evidence>
<dbReference type="PANTHER" id="PTHR12436">
    <property type="entry name" value="80 KDA MCM3-ASSOCIATED PROTEIN"/>
    <property type="match status" value="1"/>
</dbReference>
<dbReference type="InterPro" id="IPR000717">
    <property type="entry name" value="PCI_dom"/>
</dbReference>
<feature type="domain" description="PCI" evidence="2">
    <location>
        <begin position="570"/>
        <end position="762"/>
    </location>
</feature>
<evidence type="ECO:0000256" key="1">
    <source>
        <dbReference type="SAM" id="MobiDB-lite"/>
    </source>
</evidence>
<reference evidence="3 4" key="1">
    <citation type="journal article" date="2006" name="Science">
        <title>The genome of black cottonwood, Populus trichocarpa (Torr. &amp; Gray).</title>
        <authorList>
            <person name="Tuskan G.A."/>
            <person name="Difazio S."/>
            <person name="Jansson S."/>
            <person name="Bohlmann J."/>
            <person name="Grigoriev I."/>
            <person name="Hellsten U."/>
            <person name="Putnam N."/>
            <person name="Ralph S."/>
            <person name="Rombauts S."/>
            <person name="Salamov A."/>
            <person name="Schein J."/>
            <person name="Sterck L."/>
            <person name="Aerts A."/>
            <person name="Bhalerao R.R."/>
            <person name="Bhalerao R.P."/>
            <person name="Blaudez D."/>
            <person name="Boerjan W."/>
            <person name="Brun A."/>
            <person name="Brunner A."/>
            <person name="Busov V."/>
            <person name="Campbell M."/>
            <person name="Carlson J."/>
            <person name="Chalot M."/>
            <person name="Chapman J."/>
            <person name="Chen G.L."/>
            <person name="Cooper D."/>
            <person name="Coutinho P.M."/>
            <person name="Couturier J."/>
            <person name="Covert S."/>
            <person name="Cronk Q."/>
            <person name="Cunningham R."/>
            <person name="Davis J."/>
            <person name="Degroeve S."/>
            <person name="Dejardin A."/>
            <person name="Depamphilis C."/>
            <person name="Detter J."/>
            <person name="Dirks B."/>
            <person name="Dubchak I."/>
            <person name="Duplessis S."/>
            <person name="Ehlting J."/>
            <person name="Ellis B."/>
            <person name="Gendler K."/>
            <person name="Goodstein D."/>
            <person name="Gribskov M."/>
            <person name="Grimwood J."/>
            <person name="Groover A."/>
            <person name="Gunter L."/>
            <person name="Hamberger B."/>
            <person name="Heinze B."/>
            <person name="Helariutta Y."/>
            <person name="Henrissat B."/>
            <person name="Holligan D."/>
            <person name="Holt R."/>
            <person name="Huang W."/>
            <person name="Islam-Faridi N."/>
            <person name="Jones S."/>
            <person name="Jones-Rhoades M."/>
            <person name="Jorgensen R."/>
            <person name="Joshi C."/>
            <person name="Kangasjarvi J."/>
            <person name="Karlsson J."/>
            <person name="Kelleher C."/>
            <person name="Kirkpatrick R."/>
            <person name="Kirst M."/>
            <person name="Kohler A."/>
            <person name="Kalluri U."/>
            <person name="Larimer F."/>
            <person name="Leebens-Mack J."/>
            <person name="Leple J.C."/>
            <person name="Locascio P."/>
            <person name="Lou Y."/>
            <person name="Lucas S."/>
            <person name="Martin F."/>
            <person name="Montanini B."/>
            <person name="Napoli C."/>
            <person name="Nelson D.R."/>
            <person name="Nelson C."/>
            <person name="Nieminen K."/>
            <person name="Nilsson O."/>
            <person name="Pereda V."/>
            <person name="Peter G."/>
            <person name="Philippe R."/>
            <person name="Pilate G."/>
            <person name="Poliakov A."/>
            <person name="Razumovskaya J."/>
            <person name="Richardson P."/>
            <person name="Rinaldi C."/>
            <person name="Ritland K."/>
            <person name="Rouze P."/>
            <person name="Ryaboy D."/>
            <person name="Schmutz J."/>
            <person name="Schrader J."/>
            <person name="Segerman B."/>
            <person name="Shin H."/>
            <person name="Siddiqui A."/>
            <person name="Sterky F."/>
            <person name="Terry A."/>
            <person name="Tsai C.J."/>
            <person name="Uberbacher E."/>
            <person name="Unneberg P."/>
            <person name="Vahala J."/>
            <person name="Wall K."/>
            <person name="Wessler S."/>
            <person name="Yang G."/>
            <person name="Yin T."/>
            <person name="Douglas C."/>
            <person name="Marra M."/>
            <person name="Sandberg G."/>
            <person name="Van de Peer Y."/>
            <person name="Rokhsar D."/>
        </authorList>
    </citation>
    <scope>NUCLEOTIDE SEQUENCE [LARGE SCALE GENOMIC DNA]</scope>
    <source>
        <strain evidence="4">cv. Nisqually</strain>
    </source>
</reference>
<dbReference type="FunFam" id="1.25.40.990:FF:000004">
    <property type="entry name" value="Putative peptidase C48 domain family protein"/>
    <property type="match status" value="1"/>
</dbReference>
<feature type="compositionally biased region" description="Pro residues" evidence="1">
    <location>
        <begin position="21"/>
        <end position="32"/>
    </location>
</feature>